<dbReference type="RefSeq" id="XP_007672126.1">
    <property type="nucleotide sequence ID" value="XM_007673936.1"/>
</dbReference>
<keyword evidence="1" id="KW-0472">Membrane</keyword>
<sequence length="187" mass="20899">MLHKSSYTPLAIWIALCVHHMVLLVFRRLWNRNILHDDEHLPRKLVTLAGPTLNQLLSGVKTLALGSRAASTSCVLVRQPLHKNAPFLMVMSEIAAASLPKLIRGIAPFLGICDAFHRYNMCGRNHMSLPSRTHISEKVPSSAVNVHVQSRYCYLTTFLHPVRSTRSPMERNEIAPSHALDADALLP</sequence>
<accession>M2MVE7</accession>
<keyword evidence="1" id="KW-0812">Transmembrane</keyword>
<evidence type="ECO:0000313" key="3">
    <source>
        <dbReference type="Proteomes" id="UP000011761"/>
    </source>
</evidence>
<organism evidence="2 3">
    <name type="scientific">Baudoinia panamericana (strain UAMH 10762)</name>
    <name type="common">Angels' share fungus</name>
    <name type="synonym">Baudoinia compniacensis (strain UAMH 10762)</name>
    <dbReference type="NCBI Taxonomy" id="717646"/>
    <lineage>
        <taxon>Eukaryota</taxon>
        <taxon>Fungi</taxon>
        <taxon>Dikarya</taxon>
        <taxon>Ascomycota</taxon>
        <taxon>Pezizomycotina</taxon>
        <taxon>Dothideomycetes</taxon>
        <taxon>Dothideomycetidae</taxon>
        <taxon>Mycosphaerellales</taxon>
        <taxon>Teratosphaeriaceae</taxon>
        <taxon>Baudoinia</taxon>
    </lineage>
</organism>
<keyword evidence="3" id="KW-1185">Reference proteome</keyword>
<dbReference type="KEGG" id="bcom:BAUCODRAFT_189948"/>
<dbReference type="Proteomes" id="UP000011761">
    <property type="component" value="Unassembled WGS sequence"/>
</dbReference>
<dbReference type="HOGENOM" id="CLU_1447405_0_0_1"/>
<keyword evidence="1" id="KW-1133">Transmembrane helix</keyword>
<feature type="transmembrane region" description="Helical" evidence="1">
    <location>
        <begin position="6"/>
        <end position="26"/>
    </location>
</feature>
<proteinExistence type="predicted"/>
<dbReference type="EMBL" id="KB445550">
    <property type="protein sequence ID" value="EMD00942.1"/>
    <property type="molecule type" value="Genomic_DNA"/>
</dbReference>
<reference evidence="2 3" key="1">
    <citation type="journal article" date="2012" name="PLoS Pathog.">
        <title>Diverse lifestyles and strategies of plant pathogenesis encoded in the genomes of eighteen Dothideomycetes fungi.</title>
        <authorList>
            <person name="Ohm R.A."/>
            <person name="Feau N."/>
            <person name="Henrissat B."/>
            <person name="Schoch C.L."/>
            <person name="Horwitz B.A."/>
            <person name="Barry K.W."/>
            <person name="Condon B.J."/>
            <person name="Copeland A.C."/>
            <person name="Dhillon B."/>
            <person name="Glaser F."/>
            <person name="Hesse C.N."/>
            <person name="Kosti I."/>
            <person name="LaButti K."/>
            <person name="Lindquist E.A."/>
            <person name="Lucas S."/>
            <person name="Salamov A.A."/>
            <person name="Bradshaw R.E."/>
            <person name="Ciuffetti L."/>
            <person name="Hamelin R.C."/>
            <person name="Kema G.H.J."/>
            <person name="Lawrence C."/>
            <person name="Scott J.A."/>
            <person name="Spatafora J.W."/>
            <person name="Turgeon B.G."/>
            <person name="de Wit P.J.G.M."/>
            <person name="Zhong S."/>
            <person name="Goodwin S.B."/>
            <person name="Grigoriev I.V."/>
        </authorList>
    </citation>
    <scope>NUCLEOTIDE SEQUENCE [LARGE SCALE GENOMIC DNA]</scope>
    <source>
        <strain evidence="2 3">UAMH 10762</strain>
    </source>
</reference>
<evidence type="ECO:0000313" key="2">
    <source>
        <dbReference type="EMBL" id="EMD00942.1"/>
    </source>
</evidence>
<protein>
    <submittedName>
        <fullName evidence="2">Uncharacterized protein</fullName>
    </submittedName>
</protein>
<dbReference type="AlphaFoldDB" id="M2MVE7"/>
<dbReference type="GeneID" id="19109564"/>
<gene>
    <name evidence="2" type="ORF">BAUCODRAFT_189948</name>
</gene>
<evidence type="ECO:0000256" key="1">
    <source>
        <dbReference type="SAM" id="Phobius"/>
    </source>
</evidence>
<name>M2MVE7_BAUPA</name>